<evidence type="ECO:0000259" key="3">
    <source>
        <dbReference type="PROSITE" id="PS51677"/>
    </source>
</evidence>
<evidence type="ECO:0000313" key="5">
    <source>
        <dbReference type="Proteomes" id="UP001236652"/>
    </source>
</evidence>
<feature type="chain" id="PRO_5046605485" evidence="2">
    <location>
        <begin position="21"/>
        <end position="307"/>
    </location>
</feature>
<feature type="signal peptide" evidence="2">
    <location>
        <begin position="1"/>
        <end position="20"/>
    </location>
</feature>
<dbReference type="Proteomes" id="UP001236652">
    <property type="component" value="Chromosome"/>
</dbReference>
<dbReference type="PROSITE" id="PS51257">
    <property type="entry name" value="PROKAR_LIPOPROTEIN"/>
    <property type="match status" value="1"/>
</dbReference>
<dbReference type="EC" id="3.-.-.-" evidence="4"/>
<dbReference type="InterPro" id="IPR002509">
    <property type="entry name" value="NODB_dom"/>
</dbReference>
<dbReference type="InterPro" id="IPR050248">
    <property type="entry name" value="Polysacc_deacetylase_ArnD"/>
</dbReference>
<keyword evidence="4" id="KW-0378">Hydrolase</keyword>
<feature type="region of interest" description="Disordered" evidence="1">
    <location>
        <begin position="21"/>
        <end position="95"/>
    </location>
</feature>
<feature type="domain" description="NodB homology" evidence="3">
    <location>
        <begin position="117"/>
        <end position="297"/>
    </location>
</feature>
<dbReference type="PANTHER" id="PTHR10587">
    <property type="entry name" value="GLYCOSYL TRANSFERASE-RELATED"/>
    <property type="match status" value="1"/>
</dbReference>
<name>A0ABY8V1J6_9BACI</name>
<proteinExistence type="predicted"/>
<dbReference type="PROSITE" id="PS51677">
    <property type="entry name" value="NODB"/>
    <property type="match status" value="1"/>
</dbReference>
<evidence type="ECO:0000313" key="4">
    <source>
        <dbReference type="EMBL" id="WIF99812.1"/>
    </source>
</evidence>
<protein>
    <submittedName>
        <fullName evidence="4">Polysaccharide deacetylase family protein</fullName>
        <ecNumber evidence="4">3.-.-.-</ecNumber>
    </submittedName>
</protein>
<feature type="compositionally biased region" description="Acidic residues" evidence="1">
    <location>
        <begin position="68"/>
        <end position="92"/>
    </location>
</feature>
<gene>
    <name evidence="4" type="ORF">QNI29_09180</name>
</gene>
<accession>A0ABY8V1J6</accession>
<dbReference type="SUPFAM" id="SSF88713">
    <property type="entry name" value="Glycoside hydrolase/deacetylase"/>
    <property type="match status" value="1"/>
</dbReference>
<dbReference type="InterPro" id="IPR011330">
    <property type="entry name" value="Glyco_hydro/deAcase_b/a-brl"/>
</dbReference>
<evidence type="ECO:0000256" key="2">
    <source>
        <dbReference type="SAM" id="SignalP"/>
    </source>
</evidence>
<feature type="compositionally biased region" description="Acidic residues" evidence="1">
    <location>
        <begin position="31"/>
        <end position="58"/>
    </location>
</feature>
<evidence type="ECO:0000256" key="1">
    <source>
        <dbReference type="SAM" id="MobiDB-lite"/>
    </source>
</evidence>
<dbReference type="Pfam" id="PF01522">
    <property type="entry name" value="Polysacc_deac_1"/>
    <property type="match status" value="1"/>
</dbReference>
<reference evidence="4 5" key="1">
    <citation type="submission" date="2023-05" db="EMBL/GenBank/DDBJ databases">
        <title>Comparative genomics reveals the evidence of polycyclic aromatic hydrocarbons degradation in moderately halophilic genus Pontibacillus.</title>
        <authorList>
            <person name="Yang H."/>
            <person name="Qian Z."/>
        </authorList>
    </citation>
    <scope>NUCLEOTIDE SEQUENCE [LARGE SCALE GENOMIC DNA]</scope>
    <source>
        <strain evidence="5">HN14</strain>
    </source>
</reference>
<dbReference type="GO" id="GO:0016787">
    <property type="term" value="F:hydrolase activity"/>
    <property type="evidence" value="ECO:0007669"/>
    <property type="project" value="UniProtKB-KW"/>
</dbReference>
<organism evidence="4 5">
    <name type="scientific">Pontibacillus chungwhensis</name>
    <dbReference type="NCBI Taxonomy" id="265426"/>
    <lineage>
        <taxon>Bacteria</taxon>
        <taxon>Bacillati</taxon>
        <taxon>Bacillota</taxon>
        <taxon>Bacilli</taxon>
        <taxon>Bacillales</taxon>
        <taxon>Bacillaceae</taxon>
        <taxon>Pontibacillus</taxon>
    </lineage>
</organism>
<dbReference type="EMBL" id="CP126446">
    <property type="protein sequence ID" value="WIF99812.1"/>
    <property type="molecule type" value="Genomic_DNA"/>
</dbReference>
<dbReference type="Gene3D" id="3.20.20.370">
    <property type="entry name" value="Glycoside hydrolase/deacetylase"/>
    <property type="match status" value="1"/>
</dbReference>
<keyword evidence="2" id="KW-0732">Signal</keyword>
<sequence>MKKWVMVVFLVSIFSLAACAQDETNGKTEEDSANEQETQEEDNTNNEDNMDEESENAEESNSSKETDTSTDQETTTDEEQEQTEDEVATEEPIEPKYKINDVWSVVPLEGQENVNSEVVLLTIDDAPDEHALEMAKTLKEHNASAIFFVNGHFLETEEKQEILKQIHDMGFAIGNHTYHHQKLDDVGQAKQREEIVSLNNKIEEIIGERPKFFRAPHGVNTDYAKQVVEEEGMVLMNWSFGYDFKADYMTKDAITDIMLNTPLLGSGSNLLMHDREWTSNALGDIVKGLKDKGYGFVNPAEIQTPGE</sequence>
<dbReference type="RefSeq" id="WP_231416203.1">
    <property type="nucleotide sequence ID" value="NZ_CP126446.1"/>
</dbReference>
<keyword evidence="5" id="KW-1185">Reference proteome</keyword>
<dbReference type="CDD" id="cd10917">
    <property type="entry name" value="CE4_NodB_like_6s_7s"/>
    <property type="match status" value="1"/>
</dbReference>